<evidence type="ECO:0000313" key="2">
    <source>
        <dbReference type="Proteomes" id="UP000825729"/>
    </source>
</evidence>
<organism evidence="1 2">
    <name type="scientific">Aristolochia fimbriata</name>
    <name type="common">White veined hardy Dutchman's pipe vine</name>
    <dbReference type="NCBI Taxonomy" id="158543"/>
    <lineage>
        <taxon>Eukaryota</taxon>
        <taxon>Viridiplantae</taxon>
        <taxon>Streptophyta</taxon>
        <taxon>Embryophyta</taxon>
        <taxon>Tracheophyta</taxon>
        <taxon>Spermatophyta</taxon>
        <taxon>Magnoliopsida</taxon>
        <taxon>Magnoliidae</taxon>
        <taxon>Piperales</taxon>
        <taxon>Aristolochiaceae</taxon>
        <taxon>Aristolochia</taxon>
    </lineage>
</organism>
<dbReference type="PANTHER" id="PTHR35114">
    <property type="entry name" value="CYTOCHROME OXIDASE COMPLEX ASSEMBLY PROTEIN"/>
    <property type="match status" value="1"/>
</dbReference>
<dbReference type="Proteomes" id="UP000825729">
    <property type="component" value="Unassembled WGS sequence"/>
</dbReference>
<protein>
    <submittedName>
        <fullName evidence="1">Uncharacterized protein</fullName>
    </submittedName>
</protein>
<sequence length="189" mass="21023">MLRRKLPLPLSRSTSSNHLHFSTSGVTTKSKSWGRKVVKIVLISVTGGFALSALDDLAIFHGCSSKGIEKVSQDQRIVEAIGEPILRGPWYNASLAVAHKRHSVSCTFPVFGPRGSGIVQLKAVRQDNPWFSFLRPQEWEILIMDATLHVPENKESQSFRVSLSDMPVPPTAECKDCRFPQPPTMDKKD</sequence>
<gene>
    <name evidence="1" type="ORF">H6P81_013788</name>
</gene>
<accession>A0AAV7EFP6</accession>
<comment type="caution">
    <text evidence="1">The sequence shown here is derived from an EMBL/GenBank/DDBJ whole genome shotgun (WGS) entry which is preliminary data.</text>
</comment>
<keyword evidence="2" id="KW-1185">Reference proteome</keyword>
<dbReference type="PANTHER" id="PTHR35114:SF1">
    <property type="entry name" value="CYTOCHROME OXIDASE COMPLEX ASSEMBLY PROTEIN"/>
    <property type="match status" value="1"/>
</dbReference>
<name>A0AAV7EFP6_ARIFI</name>
<dbReference type="EMBL" id="JAINDJ010000005">
    <property type="protein sequence ID" value="KAG9447660.1"/>
    <property type="molecule type" value="Genomic_DNA"/>
</dbReference>
<reference evidence="1 2" key="1">
    <citation type="submission" date="2021-07" db="EMBL/GenBank/DDBJ databases">
        <title>The Aristolochia fimbriata genome: insights into angiosperm evolution, floral development and chemical biosynthesis.</title>
        <authorList>
            <person name="Jiao Y."/>
        </authorList>
    </citation>
    <scope>NUCLEOTIDE SEQUENCE [LARGE SCALE GENOMIC DNA]</scope>
    <source>
        <strain evidence="1">IBCAS-2021</strain>
        <tissue evidence="1">Leaf</tissue>
    </source>
</reference>
<dbReference type="AlphaFoldDB" id="A0AAV7EFP6"/>
<proteinExistence type="predicted"/>
<evidence type="ECO:0000313" key="1">
    <source>
        <dbReference type="EMBL" id="KAG9447660.1"/>
    </source>
</evidence>